<evidence type="ECO:0000313" key="3">
    <source>
        <dbReference type="Proteomes" id="UP001283361"/>
    </source>
</evidence>
<comment type="caution">
    <text evidence="2">The sequence shown here is derived from an EMBL/GenBank/DDBJ whole genome shotgun (WGS) entry which is preliminary data.</text>
</comment>
<proteinExistence type="predicted"/>
<feature type="region of interest" description="Disordered" evidence="1">
    <location>
        <begin position="134"/>
        <end position="154"/>
    </location>
</feature>
<dbReference type="Proteomes" id="UP001283361">
    <property type="component" value="Unassembled WGS sequence"/>
</dbReference>
<dbReference type="EMBL" id="JAWDGP010002127">
    <property type="protein sequence ID" value="KAK3785526.1"/>
    <property type="molecule type" value="Genomic_DNA"/>
</dbReference>
<dbReference type="PANTHER" id="PTHR34415:SF1">
    <property type="entry name" value="INTEGRASE CATALYTIC DOMAIN-CONTAINING PROTEIN"/>
    <property type="match status" value="1"/>
</dbReference>
<accession>A0AAE1AE22</accession>
<dbReference type="AlphaFoldDB" id="A0AAE1AE22"/>
<gene>
    <name evidence="2" type="ORF">RRG08_048660</name>
</gene>
<evidence type="ECO:0000313" key="2">
    <source>
        <dbReference type="EMBL" id="KAK3785526.1"/>
    </source>
</evidence>
<dbReference type="PANTHER" id="PTHR34415">
    <property type="entry name" value="INTEGRASE CATALYTIC DOMAIN-CONTAINING PROTEIN"/>
    <property type="match status" value="1"/>
</dbReference>
<name>A0AAE1AE22_9GAST</name>
<reference evidence="2" key="1">
    <citation type="journal article" date="2023" name="G3 (Bethesda)">
        <title>A reference genome for the long-term kleptoplast-retaining sea slug Elysia crispata morphotype clarki.</title>
        <authorList>
            <person name="Eastman K.E."/>
            <person name="Pendleton A.L."/>
            <person name="Shaikh M.A."/>
            <person name="Suttiyut T."/>
            <person name="Ogas R."/>
            <person name="Tomko P."/>
            <person name="Gavelis G."/>
            <person name="Widhalm J.R."/>
            <person name="Wisecaver J.H."/>
        </authorList>
    </citation>
    <scope>NUCLEOTIDE SEQUENCE</scope>
    <source>
        <strain evidence="2">ECLA1</strain>
    </source>
</reference>
<protein>
    <submittedName>
        <fullName evidence="2">Uncharacterized protein</fullName>
    </submittedName>
</protein>
<evidence type="ECO:0000256" key="1">
    <source>
        <dbReference type="SAM" id="MobiDB-lite"/>
    </source>
</evidence>
<sequence length="154" mass="17302">MSPSISHSIYTIHEAHRIGKEANIITLYLHDYLPKDHNLDETDLHFQTDNCAGQNKNNQIIMSSELNLAKLVGIETGPILVPTFDWNRFLAAFFISKGIKGLHHFHMDSSDTVTVKESISATKQNHNIVTELSPPNQMPPVIETPGLSFQQQLD</sequence>
<keyword evidence="3" id="KW-1185">Reference proteome</keyword>
<organism evidence="2 3">
    <name type="scientific">Elysia crispata</name>
    <name type="common">lettuce slug</name>
    <dbReference type="NCBI Taxonomy" id="231223"/>
    <lineage>
        <taxon>Eukaryota</taxon>
        <taxon>Metazoa</taxon>
        <taxon>Spiralia</taxon>
        <taxon>Lophotrochozoa</taxon>
        <taxon>Mollusca</taxon>
        <taxon>Gastropoda</taxon>
        <taxon>Heterobranchia</taxon>
        <taxon>Euthyneura</taxon>
        <taxon>Panpulmonata</taxon>
        <taxon>Sacoglossa</taxon>
        <taxon>Placobranchoidea</taxon>
        <taxon>Plakobranchidae</taxon>
        <taxon>Elysia</taxon>
    </lineage>
</organism>